<dbReference type="GO" id="GO:0006281">
    <property type="term" value="P:DNA repair"/>
    <property type="evidence" value="ECO:0007669"/>
    <property type="project" value="InterPro"/>
</dbReference>
<reference evidence="1" key="1">
    <citation type="submission" date="2019-08" db="EMBL/GenBank/DDBJ databases">
        <authorList>
            <person name="Kucharzyk K."/>
            <person name="Murdoch R.W."/>
            <person name="Higgins S."/>
            <person name="Loffler F."/>
        </authorList>
    </citation>
    <scope>NUCLEOTIDE SEQUENCE</scope>
</reference>
<protein>
    <recommendedName>
        <fullName evidence="2">TIGR02757 family protein</fullName>
    </recommendedName>
</protein>
<evidence type="ECO:0008006" key="2">
    <source>
        <dbReference type="Google" id="ProtNLM"/>
    </source>
</evidence>
<sequence length="290" mass="32624">MRPPKKDTLSEEARNLAGFLPRFEEAYRRLNRREFISPDPLEKLYLFETVEEREIVGLAISSIAYGRVAQILRNADRLLSVMGPSPRTFLMKTSAGDLSRLLGGFRHRFTSGDEMASFLAGIGKVLRKYGRLDAFFEDCIRRSGDLLGGAALFSGEILAGGGLGKSFLLPSPADGSACKRFFLFLKWMVRSDGVDPGGWKILGPENLVFPMDVHMFRMCSCLGLTKRKSPDLKTALEVTGLFRQFIPEDPVKYDFVLTRFGIRREMDAKAFVNMCLEGDELWREIGQTDI</sequence>
<organism evidence="1">
    <name type="scientific">bioreactor metagenome</name>
    <dbReference type="NCBI Taxonomy" id="1076179"/>
    <lineage>
        <taxon>unclassified sequences</taxon>
        <taxon>metagenomes</taxon>
        <taxon>ecological metagenomes</taxon>
    </lineage>
</organism>
<dbReference type="InterPro" id="IPR011257">
    <property type="entry name" value="DNA_glycosylase"/>
</dbReference>
<dbReference type="Pfam" id="PF09674">
    <property type="entry name" value="DUF2400"/>
    <property type="match status" value="1"/>
</dbReference>
<name>A0A644X6Z6_9ZZZZ</name>
<accession>A0A644X6Z6</accession>
<gene>
    <name evidence="1" type="ORF">SDC9_58293</name>
</gene>
<evidence type="ECO:0000313" key="1">
    <source>
        <dbReference type="EMBL" id="MPM11942.1"/>
    </source>
</evidence>
<dbReference type="EMBL" id="VSSQ01001900">
    <property type="protein sequence ID" value="MPM11942.1"/>
    <property type="molecule type" value="Genomic_DNA"/>
</dbReference>
<dbReference type="AlphaFoldDB" id="A0A644X6Z6"/>
<comment type="caution">
    <text evidence="1">The sequence shown here is derived from an EMBL/GenBank/DDBJ whole genome shotgun (WGS) entry which is preliminary data.</text>
</comment>
<dbReference type="NCBIfam" id="TIGR02757">
    <property type="entry name" value="TIGR02757 family protein"/>
    <property type="match status" value="1"/>
</dbReference>
<dbReference type="InterPro" id="IPR014127">
    <property type="entry name" value="CHP02757"/>
</dbReference>
<proteinExistence type="predicted"/>
<dbReference type="SUPFAM" id="SSF48150">
    <property type="entry name" value="DNA-glycosylase"/>
    <property type="match status" value="1"/>
</dbReference>
<dbReference type="GO" id="GO:0003824">
    <property type="term" value="F:catalytic activity"/>
    <property type="evidence" value="ECO:0007669"/>
    <property type="project" value="InterPro"/>
</dbReference>